<gene>
    <name evidence="1" type="ORF">F444_10014</name>
</gene>
<evidence type="ECO:0000313" key="1">
    <source>
        <dbReference type="EMBL" id="ETO74146.1"/>
    </source>
</evidence>
<name>A0A081A5I5_PHYNI</name>
<evidence type="ECO:0000313" key="2">
    <source>
        <dbReference type="Proteomes" id="UP000028582"/>
    </source>
</evidence>
<dbReference type="EMBL" id="ANJA01001826">
    <property type="protein sequence ID" value="ETO74146.1"/>
    <property type="molecule type" value="Genomic_DNA"/>
</dbReference>
<protein>
    <submittedName>
        <fullName evidence="1">Uncharacterized protein</fullName>
    </submittedName>
</protein>
<dbReference type="Proteomes" id="UP000028582">
    <property type="component" value="Unassembled WGS sequence"/>
</dbReference>
<accession>A0A081A5I5</accession>
<sequence>MPSCNDNTDGAASSDSTLTIANGRLPPSELAGTLFANMTVKSSCDWMLHKCNLGSSITPHITVFRCTGFGSRGYCIRWLVMSMYGWPGSEFRVRKMPTLWQQ</sequence>
<dbReference type="AlphaFoldDB" id="A0A081A5I5"/>
<organism evidence="1 2">
    <name type="scientific">Phytophthora nicotianae P1976</name>
    <dbReference type="NCBI Taxonomy" id="1317066"/>
    <lineage>
        <taxon>Eukaryota</taxon>
        <taxon>Sar</taxon>
        <taxon>Stramenopiles</taxon>
        <taxon>Oomycota</taxon>
        <taxon>Peronosporomycetes</taxon>
        <taxon>Peronosporales</taxon>
        <taxon>Peronosporaceae</taxon>
        <taxon>Phytophthora</taxon>
    </lineage>
</organism>
<comment type="caution">
    <text evidence="1">The sequence shown here is derived from an EMBL/GenBank/DDBJ whole genome shotgun (WGS) entry which is preliminary data.</text>
</comment>
<reference evidence="1 2" key="1">
    <citation type="submission" date="2013-11" db="EMBL/GenBank/DDBJ databases">
        <title>The Genome Sequence of Phytophthora parasitica P1976.</title>
        <authorList>
            <consortium name="The Broad Institute Genomics Platform"/>
            <person name="Russ C."/>
            <person name="Tyler B."/>
            <person name="Panabieres F."/>
            <person name="Shan W."/>
            <person name="Tripathy S."/>
            <person name="Grunwald N."/>
            <person name="Machado M."/>
            <person name="Johnson C.S."/>
            <person name="Walker B."/>
            <person name="Young S."/>
            <person name="Zeng Q."/>
            <person name="Gargeya S."/>
            <person name="Fitzgerald M."/>
            <person name="Haas B."/>
            <person name="Abouelleil A."/>
            <person name="Allen A.W."/>
            <person name="Alvarado L."/>
            <person name="Arachchi H.M."/>
            <person name="Berlin A.M."/>
            <person name="Chapman S.B."/>
            <person name="Gainer-Dewar J."/>
            <person name="Goldberg J."/>
            <person name="Griggs A."/>
            <person name="Gujja S."/>
            <person name="Hansen M."/>
            <person name="Howarth C."/>
            <person name="Imamovic A."/>
            <person name="Ireland A."/>
            <person name="Larimer J."/>
            <person name="McCowan C."/>
            <person name="Murphy C."/>
            <person name="Pearson M."/>
            <person name="Poon T.W."/>
            <person name="Priest M."/>
            <person name="Roberts A."/>
            <person name="Saif S."/>
            <person name="Shea T."/>
            <person name="Sisk P."/>
            <person name="Sykes S."/>
            <person name="Wortman J."/>
            <person name="Nusbaum C."/>
            <person name="Birren B."/>
        </authorList>
    </citation>
    <scope>NUCLEOTIDE SEQUENCE [LARGE SCALE GENOMIC DNA]</scope>
    <source>
        <strain evidence="1 2">P1976</strain>
    </source>
</reference>
<proteinExistence type="predicted"/>